<dbReference type="Proteomes" id="UP001595075">
    <property type="component" value="Unassembled WGS sequence"/>
</dbReference>
<evidence type="ECO:0000259" key="1">
    <source>
        <dbReference type="Pfam" id="PF17921"/>
    </source>
</evidence>
<name>A0ABR4BTJ8_9HELO</name>
<dbReference type="Gene3D" id="1.10.340.70">
    <property type="match status" value="1"/>
</dbReference>
<accession>A0ABR4BTJ8</accession>
<evidence type="ECO:0000313" key="2">
    <source>
        <dbReference type="EMBL" id="KAL2060379.1"/>
    </source>
</evidence>
<protein>
    <recommendedName>
        <fullName evidence="1">Integrase zinc-binding domain-containing protein</fullName>
    </recommendedName>
</protein>
<dbReference type="InterPro" id="IPR041588">
    <property type="entry name" value="Integrase_H2C2"/>
</dbReference>
<comment type="caution">
    <text evidence="2">The sequence shown here is derived from an EMBL/GenBank/DDBJ whole genome shotgun (WGS) entry which is preliminary data.</text>
</comment>
<organism evidence="2 3">
    <name type="scientific">Oculimacula yallundae</name>
    <dbReference type="NCBI Taxonomy" id="86028"/>
    <lineage>
        <taxon>Eukaryota</taxon>
        <taxon>Fungi</taxon>
        <taxon>Dikarya</taxon>
        <taxon>Ascomycota</taxon>
        <taxon>Pezizomycotina</taxon>
        <taxon>Leotiomycetes</taxon>
        <taxon>Helotiales</taxon>
        <taxon>Ploettnerulaceae</taxon>
        <taxon>Oculimacula</taxon>
    </lineage>
</organism>
<reference evidence="2 3" key="1">
    <citation type="journal article" date="2024" name="Commun. Biol.">
        <title>Comparative genomic analysis of thermophilic fungi reveals convergent evolutionary adaptations and gene losses.</title>
        <authorList>
            <person name="Steindorff A.S."/>
            <person name="Aguilar-Pontes M.V."/>
            <person name="Robinson A.J."/>
            <person name="Andreopoulos B."/>
            <person name="LaButti K."/>
            <person name="Kuo A."/>
            <person name="Mondo S."/>
            <person name="Riley R."/>
            <person name="Otillar R."/>
            <person name="Haridas S."/>
            <person name="Lipzen A."/>
            <person name="Grimwood J."/>
            <person name="Schmutz J."/>
            <person name="Clum A."/>
            <person name="Reid I.D."/>
            <person name="Moisan M.C."/>
            <person name="Butler G."/>
            <person name="Nguyen T.T.M."/>
            <person name="Dewar K."/>
            <person name="Conant G."/>
            <person name="Drula E."/>
            <person name="Henrissat B."/>
            <person name="Hansel C."/>
            <person name="Singer S."/>
            <person name="Hutchinson M.I."/>
            <person name="de Vries R.P."/>
            <person name="Natvig D.O."/>
            <person name="Powell A.J."/>
            <person name="Tsang A."/>
            <person name="Grigoriev I.V."/>
        </authorList>
    </citation>
    <scope>NUCLEOTIDE SEQUENCE [LARGE SCALE GENOMIC DNA]</scope>
    <source>
        <strain evidence="2 3">CBS 494.80</strain>
    </source>
</reference>
<evidence type="ECO:0000313" key="3">
    <source>
        <dbReference type="Proteomes" id="UP001595075"/>
    </source>
</evidence>
<dbReference type="EMBL" id="JAZHXI010000023">
    <property type="protein sequence ID" value="KAL2060379.1"/>
    <property type="molecule type" value="Genomic_DNA"/>
</dbReference>
<dbReference type="Pfam" id="PF17921">
    <property type="entry name" value="Integrase_H2C2"/>
    <property type="match status" value="1"/>
</dbReference>
<gene>
    <name evidence="2" type="ORF">VTL71DRAFT_9774</name>
</gene>
<keyword evidence="3" id="KW-1185">Reference proteome</keyword>
<proteinExistence type="predicted"/>
<dbReference type="PANTHER" id="PTHR37984">
    <property type="entry name" value="PROTEIN CBG26694"/>
    <property type="match status" value="1"/>
</dbReference>
<feature type="domain" description="Integrase zinc-binding" evidence="1">
    <location>
        <begin position="80"/>
        <end position="137"/>
    </location>
</feature>
<dbReference type="InterPro" id="IPR050951">
    <property type="entry name" value="Retrovirus_Pol_polyprotein"/>
</dbReference>
<dbReference type="PANTHER" id="PTHR37984:SF15">
    <property type="entry name" value="INTEGRASE CATALYTIC DOMAIN-CONTAINING PROTEIN"/>
    <property type="match status" value="1"/>
</dbReference>
<sequence length="200" mass="23366">MTPKETPAQMTMVHLDKQLVRSVVRQLPSDRTFGTIYRQIKSKYDKSPKDARIYTYESFRLDSKSKLLFFMDDGKDRLYIPDKMIRTVLEIGHDQRAHVGAHRTYEFLKDQIFIKRMWKTVKSYITYCPTCRLAKPSRTLPNGELQPIPAPPRQLHTFYIDFITGFPISKQGHDTVLVITDQLTKWLKAIVGGKDWTAKQ</sequence>